<dbReference type="RefSeq" id="XP_046059055.1">
    <property type="nucleotide sequence ID" value="XM_046207387.1"/>
</dbReference>
<dbReference type="Proteomes" id="UP000769157">
    <property type="component" value="Unassembled WGS sequence"/>
</dbReference>
<evidence type="ECO:0000313" key="2">
    <source>
        <dbReference type="Proteomes" id="UP000769157"/>
    </source>
</evidence>
<comment type="caution">
    <text evidence="1">The sequence shown here is derived from an EMBL/GenBank/DDBJ whole genome shotgun (WGS) entry which is preliminary data.</text>
</comment>
<dbReference type="OrthoDB" id="10609541at2759"/>
<dbReference type="GeneID" id="70238094"/>
<reference evidence="1" key="1">
    <citation type="journal article" date="2021" name="Open Biol.">
        <title>Shared evolutionary footprints suggest mitochondrial oxidative damage underlies multiple complex I losses in fungi.</title>
        <authorList>
            <person name="Schikora-Tamarit M.A."/>
            <person name="Marcet-Houben M."/>
            <person name="Nosek J."/>
            <person name="Gabaldon T."/>
        </authorList>
    </citation>
    <scope>NUCLEOTIDE SEQUENCE</scope>
    <source>
        <strain evidence="1">CBS6075</strain>
    </source>
</reference>
<dbReference type="EMBL" id="JAEUBE010000414">
    <property type="protein sequence ID" value="KAH3661951.1"/>
    <property type="molecule type" value="Genomic_DNA"/>
</dbReference>
<dbReference type="AlphaFoldDB" id="A0A9P8T0Y2"/>
<name>A0A9P8T0Y2_9ASCO</name>
<gene>
    <name evidence="1" type="ORF">OGAPHI_006130</name>
</gene>
<organism evidence="1 2">
    <name type="scientific">Ogataea philodendri</name>
    <dbReference type="NCBI Taxonomy" id="1378263"/>
    <lineage>
        <taxon>Eukaryota</taxon>
        <taxon>Fungi</taxon>
        <taxon>Dikarya</taxon>
        <taxon>Ascomycota</taxon>
        <taxon>Saccharomycotina</taxon>
        <taxon>Pichiomycetes</taxon>
        <taxon>Pichiales</taxon>
        <taxon>Pichiaceae</taxon>
        <taxon>Ogataea</taxon>
    </lineage>
</organism>
<evidence type="ECO:0000313" key="1">
    <source>
        <dbReference type="EMBL" id="KAH3661951.1"/>
    </source>
</evidence>
<proteinExistence type="predicted"/>
<sequence length="110" mass="12134">MTNSTSLIKSAPLYNMDRKISVVMIRQFASGLIWTSPVITPTSKSLKVSLKSLNFWLLRALIGEVPPGWNGRNPELPITASSLPPNFLFTERDVAAEFPASKMDLSKVSL</sequence>
<protein>
    <submittedName>
        <fullName evidence="1">Uncharacterized protein</fullName>
    </submittedName>
</protein>
<keyword evidence="2" id="KW-1185">Reference proteome</keyword>
<reference evidence="1" key="2">
    <citation type="submission" date="2021-01" db="EMBL/GenBank/DDBJ databases">
        <authorList>
            <person name="Schikora-Tamarit M.A."/>
        </authorList>
    </citation>
    <scope>NUCLEOTIDE SEQUENCE</scope>
    <source>
        <strain evidence="1">CBS6075</strain>
    </source>
</reference>
<accession>A0A9P8T0Y2</accession>